<accession>A0A8D8Q7X8</accession>
<protein>
    <submittedName>
        <fullName evidence="2">Uncharacterized protein</fullName>
    </submittedName>
</protein>
<feature type="region of interest" description="Disordered" evidence="1">
    <location>
        <begin position="1"/>
        <end position="40"/>
    </location>
</feature>
<dbReference type="EMBL" id="HBUF01063189">
    <property type="protein sequence ID" value="CAG6626652.1"/>
    <property type="molecule type" value="Transcribed_RNA"/>
</dbReference>
<feature type="compositionally biased region" description="Basic and acidic residues" evidence="1">
    <location>
        <begin position="10"/>
        <end position="40"/>
    </location>
</feature>
<dbReference type="EMBL" id="HBUF01063193">
    <property type="protein sequence ID" value="CAG6626657.1"/>
    <property type="molecule type" value="Transcribed_RNA"/>
</dbReference>
<dbReference type="PANTHER" id="PTHR10773">
    <property type="entry name" value="DNA-DIRECTED RNA POLYMERASES I, II, AND III SUBUNIT RPABC2"/>
    <property type="match status" value="1"/>
</dbReference>
<proteinExistence type="predicted"/>
<dbReference type="AlphaFoldDB" id="A0A8D8Q7X8"/>
<sequence>MSGLCENAGEAEKQPLENDYKEQIERKDQSMIEKGEDKKKASEDTSFMSFSCDLQCVGIQVLQIPSSRASFLYYLRKLTVFNFTIYEAANPNEINRKRGSCEIGSCLLNFVNNHVPPHVNHITIFSDTCGGQNRNVQIMAL</sequence>
<dbReference type="EMBL" id="HBUF01063191">
    <property type="protein sequence ID" value="CAG6626655.1"/>
    <property type="molecule type" value="Transcribed_RNA"/>
</dbReference>
<name>A0A8D8Q7X8_9HEMI</name>
<evidence type="ECO:0000313" key="2">
    <source>
        <dbReference type="EMBL" id="CAG6626655.1"/>
    </source>
</evidence>
<organism evidence="2">
    <name type="scientific">Cacopsylla melanoneura</name>
    <dbReference type="NCBI Taxonomy" id="428564"/>
    <lineage>
        <taxon>Eukaryota</taxon>
        <taxon>Metazoa</taxon>
        <taxon>Ecdysozoa</taxon>
        <taxon>Arthropoda</taxon>
        <taxon>Hexapoda</taxon>
        <taxon>Insecta</taxon>
        <taxon>Pterygota</taxon>
        <taxon>Neoptera</taxon>
        <taxon>Paraneoptera</taxon>
        <taxon>Hemiptera</taxon>
        <taxon>Sternorrhyncha</taxon>
        <taxon>Psylloidea</taxon>
        <taxon>Psyllidae</taxon>
        <taxon>Psyllinae</taxon>
        <taxon>Cacopsylla</taxon>
    </lineage>
</organism>
<reference evidence="2" key="1">
    <citation type="submission" date="2021-05" db="EMBL/GenBank/DDBJ databases">
        <authorList>
            <person name="Alioto T."/>
            <person name="Alioto T."/>
            <person name="Gomez Garrido J."/>
        </authorList>
    </citation>
    <scope>NUCLEOTIDE SEQUENCE</scope>
</reference>
<evidence type="ECO:0000256" key="1">
    <source>
        <dbReference type="SAM" id="MobiDB-lite"/>
    </source>
</evidence>
<dbReference type="PANTHER" id="PTHR10773:SF19">
    <property type="match status" value="1"/>
</dbReference>